<gene>
    <name evidence="1" type="ORF">METHB2_810006</name>
</gene>
<accession>A0A8S0WLR6</accession>
<dbReference type="Proteomes" id="UP000494216">
    <property type="component" value="Unassembled WGS sequence"/>
</dbReference>
<evidence type="ECO:0000313" key="2">
    <source>
        <dbReference type="Proteomes" id="UP000494216"/>
    </source>
</evidence>
<sequence>MFKEAKAMLNLKAGTLSGDDNVLDKPYSQDMALVGYFWSGKHHGTVKGINLITLHYTDPQGQHQAVNFRVYDKAEGKTKNDYFLEMLADVLAWMLEPGWVTGDSGYSCVKNLRTIKTRVWGFCQRWKAIVWLQS</sequence>
<proteinExistence type="predicted"/>
<keyword evidence="2" id="KW-1185">Reference proteome</keyword>
<evidence type="ECO:0000313" key="1">
    <source>
        <dbReference type="EMBL" id="CAA9892810.1"/>
    </source>
</evidence>
<organism evidence="1 2">
    <name type="scientific">Candidatus Methylobacter favarea</name>
    <dbReference type="NCBI Taxonomy" id="2707345"/>
    <lineage>
        <taxon>Bacteria</taxon>
        <taxon>Pseudomonadati</taxon>
        <taxon>Pseudomonadota</taxon>
        <taxon>Gammaproteobacteria</taxon>
        <taxon>Methylococcales</taxon>
        <taxon>Methylococcaceae</taxon>
        <taxon>Methylobacter</taxon>
    </lineage>
</organism>
<reference evidence="1 2" key="1">
    <citation type="submission" date="2020-02" db="EMBL/GenBank/DDBJ databases">
        <authorList>
            <person name="Hogendoorn C."/>
        </authorList>
    </citation>
    <scope>NUCLEOTIDE SEQUENCE [LARGE SCALE GENOMIC DNA]</scope>
    <source>
        <strain evidence="1">METHB21</strain>
    </source>
</reference>
<comment type="caution">
    <text evidence="1">The sequence shown here is derived from an EMBL/GenBank/DDBJ whole genome shotgun (WGS) entry which is preliminary data.</text>
</comment>
<protein>
    <submittedName>
        <fullName evidence="1">Transposase</fullName>
    </submittedName>
</protein>
<dbReference type="AlphaFoldDB" id="A0A8S0WLR6"/>
<name>A0A8S0WLR6_9GAMM</name>
<dbReference type="EMBL" id="CADCXN010000115">
    <property type="protein sequence ID" value="CAA9892810.1"/>
    <property type="molecule type" value="Genomic_DNA"/>
</dbReference>